<keyword evidence="3" id="KW-1185">Reference proteome</keyword>
<reference evidence="2 3" key="1">
    <citation type="submission" date="2019-05" db="EMBL/GenBank/DDBJ databases">
        <title>Another draft genome of Portunus trituberculatus and its Hox gene families provides insights of decapod evolution.</title>
        <authorList>
            <person name="Jeong J.-H."/>
            <person name="Song I."/>
            <person name="Kim S."/>
            <person name="Choi T."/>
            <person name="Kim D."/>
            <person name="Ryu S."/>
            <person name="Kim W."/>
        </authorList>
    </citation>
    <scope>NUCLEOTIDE SEQUENCE [LARGE SCALE GENOMIC DNA]</scope>
    <source>
        <tissue evidence="2">Muscle</tissue>
    </source>
</reference>
<evidence type="ECO:0000256" key="1">
    <source>
        <dbReference type="SAM" id="MobiDB-lite"/>
    </source>
</evidence>
<sequence>MGDTGAPARGRSPRALWSRTCTRWHNSSGTRCSHAALPCMPSASCCGTPRSPSPARFPFFPRSFGPSRSCTATSSLLCRPHPGAGRRPRVLQYGTPASQETRPLWEQWPPRGRQTRWKLCGGAMNVLASPRAGTGSR</sequence>
<dbReference type="EMBL" id="VSRR010033032">
    <property type="protein sequence ID" value="MPC71518.1"/>
    <property type="molecule type" value="Genomic_DNA"/>
</dbReference>
<gene>
    <name evidence="2" type="ORF">E2C01_065795</name>
</gene>
<protein>
    <submittedName>
        <fullName evidence="2">Uncharacterized protein</fullName>
    </submittedName>
</protein>
<proteinExistence type="predicted"/>
<accession>A0A5B7HS58</accession>
<dbReference type="Proteomes" id="UP000324222">
    <property type="component" value="Unassembled WGS sequence"/>
</dbReference>
<feature type="region of interest" description="Disordered" evidence="1">
    <location>
        <begin position="81"/>
        <end position="102"/>
    </location>
</feature>
<dbReference type="AlphaFoldDB" id="A0A5B7HS58"/>
<evidence type="ECO:0000313" key="3">
    <source>
        <dbReference type="Proteomes" id="UP000324222"/>
    </source>
</evidence>
<comment type="caution">
    <text evidence="2">The sequence shown here is derived from an EMBL/GenBank/DDBJ whole genome shotgun (WGS) entry which is preliminary data.</text>
</comment>
<organism evidence="2 3">
    <name type="scientific">Portunus trituberculatus</name>
    <name type="common">Swimming crab</name>
    <name type="synonym">Neptunus trituberculatus</name>
    <dbReference type="NCBI Taxonomy" id="210409"/>
    <lineage>
        <taxon>Eukaryota</taxon>
        <taxon>Metazoa</taxon>
        <taxon>Ecdysozoa</taxon>
        <taxon>Arthropoda</taxon>
        <taxon>Crustacea</taxon>
        <taxon>Multicrustacea</taxon>
        <taxon>Malacostraca</taxon>
        <taxon>Eumalacostraca</taxon>
        <taxon>Eucarida</taxon>
        <taxon>Decapoda</taxon>
        <taxon>Pleocyemata</taxon>
        <taxon>Brachyura</taxon>
        <taxon>Eubrachyura</taxon>
        <taxon>Portunoidea</taxon>
        <taxon>Portunidae</taxon>
        <taxon>Portuninae</taxon>
        <taxon>Portunus</taxon>
    </lineage>
</organism>
<name>A0A5B7HS58_PORTR</name>
<evidence type="ECO:0000313" key="2">
    <source>
        <dbReference type="EMBL" id="MPC71518.1"/>
    </source>
</evidence>